<name>A0A4U9HT85_9ENTR</name>
<keyword evidence="1" id="KW-1133">Transmembrane helix</keyword>
<evidence type="ECO:0000313" key="5">
    <source>
        <dbReference type="Proteomes" id="UP000310719"/>
    </source>
</evidence>
<sequence length="61" mass="6977">MRNLILGWFIFINIYGSVALVKEISTNYMNGSHLPWLLAIPILVVTNFMVGRVMTKPARKQ</sequence>
<keyword evidence="1" id="KW-0472">Membrane</keyword>
<dbReference type="Proteomes" id="UP000310719">
    <property type="component" value="Chromosome"/>
</dbReference>
<dbReference type="AlphaFoldDB" id="A0A4U9HT85"/>
<evidence type="ECO:0000256" key="1">
    <source>
        <dbReference type="SAM" id="Phobius"/>
    </source>
</evidence>
<organism evidence="3 5">
    <name type="scientific">Leclercia adecarboxylata</name>
    <dbReference type="NCBI Taxonomy" id="83655"/>
    <lineage>
        <taxon>Bacteria</taxon>
        <taxon>Pseudomonadati</taxon>
        <taxon>Pseudomonadota</taxon>
        <taxon>Gammaproteobacteria</taxon>
        <taxon>Enterobacterales</taxon>
        <taxon>Enterobacteriaceae</taxon>
        <taxon>Leclercia</taxon>
    </lineage>
</organism>
<evidence type="ECO:0000313" key="3">
    <source>
        <dbReference type="EMBL" id="VTP66896.1"/>
    </source>
</evidence>
<reference evidence="4" key="2">
    <citation type="submission" date="2017-09" db="EMBL/GenBank/DDBJ databases">
        <title>FDA dAtabase for Regulatory Grade micrObial Sequences (FDA-ARGOS): Supporting development and validation of Infectious Disease Dx tests.</title>
        <authorList>
            <person name="Minogue T."/>
            <person name="Wolcott M."/>
            <person name="Wasieloski L."/>
            <person name="Aguilar W."/>
            <person name="Moore D."/>
            <person name="Tallon L."/>
            <person name="Sadzewicz L."/>
            <person name="Ott S."/>
            <person name="Zhao X."/>
            <person name="Nagaraj S."/>
            <person name="Vavikolanu K."/>
            <person name="Aluvathingal J."/>
            <person name="Nadendla S."/>
            <person name="Sichtig H."/>
        </authorList>
    </citation>
    <scope>NUCLEOTIDE SEQUENCE [LARGE SCALE GENOMIC DNA]</scope>
    <source>
        <strain evidence="4">FDAARGOS_404</strain>
    </source>
</reference>
<reference evidence="2" key="1">
    <citation type="submission" date="2017-09" db="EMBL/GenBank/DDBJ databases">
        <title>FDA dAtabase for Regulatory Grade micrObial Sequences (FDA-ARGOS): Supporting development and validation of Infectious Disease Dx tests.</title>
        <authorList>
            <person name="Minogue T."/>
            <person name="Wolcott M."/>
            <person name="Wasieloski L."/>
            <person name="Aguilar W."/>
            <person name="Moore D."/>
            <person name="Tallon L.J."/>
            <person name="Sadzewicz L."/>
            <person name="Ott S."/>
            <person name="Zhao X."/>
            <person name="Nagaraj S."/>
            <person name="Vavikolanu K."/>
            <person name="Aluvathingal J."/>
            <person name="Nadendla S."/>
            <person name="Sichtig H."/>
        </authorList>
    </citation>
    <scope>NUCLEOTIDE SEQUENCE</scope>
    <source>
        <strain evidence="2">FDAARGOS_404</strain>
    </source>
</reference>
<proteinExistence type="predicted"/>
<feature type="transmembrane region" description="Helical" evidence="1">
    <location>
        <begin position="35"/>
        <end position="55"/>
    </location>
</feature>
<protein>
    <submittedName>
        <fullName evidence="3">Uncharacterized protein</fullName>
    </submittedName>
</protein>
<gene>
    <name evidence="2" type="ORF">CRX53_07345</name>
    <name evidence="3" type="ORF">NCTC13032_02769</name>
</gene>
<dbReference type="Proteomes" id="UP000222768">
    <property type="component" value="Unassembled WGS sequence"/>
</dbReference>
<keyword evidence="1" id="KW-0812">Transmembrane</keyword>
<evidence type="ECO:0000313" key="2">
    <source>
        <dbReference type="EMBL" id="PHH03799.1"/>
    </source>
</evidence>
<reference evidence="3 5" key="3">
    <citation type="submission" date="2019-05" db="EMBL/GenBank/DDBJ databases">
        <authorList>
            <consortium name="Pathogen Informatics"/>
        </authorList>
    </citation>
    <scope>NUCLEOTIDE SEQUENCE [LARGE SCALE GENOMIC DNA]</scope>
    <source>
        <strain evidence="3 5">NCTC13032</strain>
    </source>
</reference>
<evidence type="ECO:0000313" key="4">
    <source>
        <dbReference type="Proteomes" id="UP000222768"/>
    </source>
</evidence>
<dbReference type="EMBL" id="PDLK01000002">
    <property type="protein sequence ID" value="PHH03799.1"/>
    <property type="molecule type" value="Genomic_DNA"/>
</dbReference>
<dbReference type="EMBL" id="LR590464">
    <property type="protein sequence ID" value="VTP66896.1"/>
    <property type="molecule type" value="Genomic_DNA"/>
</dbReference>
<accession>A0A4U9HT85</accession>